<protein>
    <submittedName>
        <fullName evidence="1">XkdX family protein</fullName>
    </submittedName>
</protein>
<accession>A0ABX5N4B3</accession>
<dbReference type="Pfam" id="PF09693">
    <property type="entry name" value="Phage_XkdX"/>
    <property type="match status" value="1"/>
</dbReference>
<reference evidence="1 2" key="1">
    <citation type="submission" date="2018-05" db="EMBL/GenBank/DDBJ databases">
        <title>Reference genomes for bee gut microbiota database.</title>
        <authorList>
            <person name="Ellegaard K.M."/>
        </authorList>
    </citation>
    <scope>NUCLEOTIDE SEQUENCE [LARGE SCALE GENOMIC DNA]</scope>
    <source>
        <strain evidence="1 2">ESL0184</strain>
    </source>
</reference>
<dbReference type="EMBL" id="QGLG01000002">
    <property type="protein sequence ID" value="PXY84118.1"/>
    <property type="molecule type" value="Genomic_DNA"/>
</dbReference>
<evidence type="ECO:0000313" key="2">
    <source>
        <dbReference type="Proteomes" id="UP000247698"/>
    </source>
</evidence>
<dbReference type="InterPro" id="IPR010022">
    <property type="entry name" value="XkdX"/>
</dbReference>
<name>A0ABX5N4B3_9LACO</name>
<keyword evidence="2" id="KW-1185">Reference proteome</keyword>
<evidence type="ECO:0000313" key="1">
    <source>
        <dbReference type="EMBL" id="PXY84118.1"/>
    </source>
</evidence>
<comment type="caution">
    <text evidence="1">The sequence shown here is derived from an EMBL/GenBank/DDBJ whole genome shotgun (WGS) entry which is preliminary data.</text>
</comment>
<proteinExistence type="predicted"/>
<dbReference type="Proteomes" id="UP000247698">
    <property type="component" value="Unassembled WGS sequence"/>
</dbReference>
<gene>
    <name evidence="1" type="ORF">DK873_02845</name>
</gene>
<dbReference type="RefSeq" id="WP_110445743.1">
    <property type="nucleotide sequence ID" value="NZ_QGLG01000002.1"/>
</dbReference>
<organism evidence="1 2">
    <name type="scientific">Lactobacillus melliventris</name>
    <dbReference type="NCBI Taxonomy" id="1218507"/>
    <lineage>
        <taxon>Bacteria</taxon>
        <taxon>Bacillati</taxon>
        <taxon>Bacillota</taxon>
        <taxon>Bacilli</taxon>
        <taxon>Lactobacillales</taxon>
        <taxon>Lactobacillaceae</taxon>
        <taxon>Lactobacillus</taxon>
    </lineage>
</organism>
<sequence length="52" mass="5981">MNMISMFESLYQYLYSVNVYTKAMIADYVGKTIDEAAYKRITGDDYVAPVVK</sequence>